<evidence type="ECO:0000259" key="5">
    <source>
        <dbReference type="Pfam" id="PF25975"/>
    </source>
</evidence>
<dbReference type="Gene3D" id="2.40.50.100">
    <property type="match status" value="1"/>
</dbReference>
<dbReference type="Pfam" id="PF25975">
    <property type="entry name" value="CzcB_C"/>
    <property type="match status" value="1"/>
</dbReference>
<organism evidence="6 7">
    <name type="scientific">Rhodothermus profundi</name>
    <dbReference type="NCBI Taxonomy" id="633813"/>
    <lineage>
        <taxon>Bacteria</taxon>
        <taxon>Pseudomonadati</taxon>
        <taxon>Rhodothermota</taxon>
        <taxon>Rhodothermia</taxon>
        <taxon>Rhodothermales</taxon>
        <taxon>Rhodothermaceae</taxon>
        <taxon>Rhodothermus</taxon>
    </lineage>
</organism>
<keyword evidence="2" id="KW-1133">Transmembrane helix</keyword>
<dbReference type="Pfam" id="PF25917">
    <property type="entry name" value="BSH_RND"/>
    <property type="match status" value="1"/>
</dbReference>
<evidence type="ECO:0000256" key="2">
    <source>
        <dbReference type="SAM" id="Phobius"/>
    </source>
</evidence>
<proteinExistence type="inferred from homology"/>
<dbReference type="GO" id="GO:0015562">
    <property type="term" value="F:efflux transmembrane transporter activity"/>
    <property type="evidence" value="ECO:0007669"/>
    <property type="project" value="TreeGrafter"/>
</dbReference>
<dbReference type="Gene3D" id="1.10.287.470">
    <property type="entry name" value="Helix hairpin bin"/>
    <property type="match status" value="1"/>
</dbReference>
<evidence type="ECO:0000259" key="3">
    <source>
        <dbReference type="Pfam" id="PF25917"/>
    </source>
</evidence>
<name>A0A1M6UGH1_9BACT</name>
<dbReference type="NCBIfam" id="TIGR01730">
    <property type="entry name" value="RND_mfp"/>
    <property type="match status" value="1"/>
</dbReference>
<protein>
    <submittedName>
        <fullName evidence="6">RND family efflux transporter, MFP subunit</fullName>
    </submittedName>
</protein>
<dbReference type="Gene3D" id="2.40.30.170">
    <property type="match status" value="1"/>
</dbReference>
<keyword evidence="2" id="KW-0812">Transmembrane</keyword>
<dbReference type="PANTHER" id="PTHR30469">
    <property type="entry name" value="MULTIDRUG RESISTANCE PROTEIN MDTA"/>
    <property type="match status" value="1"/>
</dbReference>
<dbReference type="SUPFAM" id="SSF111369">
    <property type="entry name" value="HlyD-like secretion proteins"/>
    <property type="match status" value="2"/>
</dbReference>
<dbReference type="GO" id="GO:1990281">
    <property type="term" value="C:efflux pump complex"/>
    <property type="evidence" value="ECO:0007669"/>
    <property type="project" value="TreeGrafter"/>
</dbReference>
<dbReference type="InterPro" id="IPR058792">
    <property type="entry name" value="Beta-barrel_RND_2"/>
</dbReference>
<dbReference type="OrthoDB" id="1522646at2"/>
<sequence>MNPGPSETMQMVARRRIRSWHVAALVLVLAVGGLLLYAFWPVLTGQEEAQRPENVQASAPPVVVEAVVVQRVDFPLRAEATGTLAPWRQTELSAEISGRVVARRVEEGERVAAGQVLVVLDDTEARLALAEAEAALLKARSEYAVQLSQAGAAGIDSTRLAEARRAWQMAQEAYARGEIDEATLDEARHRYEALLLLSGAQREAVRRVVTGLAEAEQRVARARLQLNRTRIRAPFAGRVADLKVEVGQHVSPGQVLLTLLDDRRMKVEVDVLEADLVHIRPGASAWVRLPALGDTVVSGVVHTVNPRVDPKTGAGRATVAVPNPQGRLLAGMFAYVALETRRLPNRLVVPAEAVLVRQGRDLVFVIRGGRAQWTYVRTGPRSGDHVVLLEGVAPGDTVAVRGHHALAHDAPVQVTAVHPAFLTTD</sequence>
<accession>A0A1M6UGH1</accession>
<feature type="domain" description="CzcB-like C-terminal circularly permuted SH3-like" evidence="5">
    <location>
        <begin position="348"/>
        <end position="403"/>
    </location>
</feature>
<dbReference type="PANTHER" id="PTHR30469:SF15">
    <property type="entry name" value="HLYD FAMILY OF SECRETION PROTEINS"/>
    <property type="match status" value="1"/>
</dbReference>
<dbReference type="InterPro" id="IPR006143">
    <property type="entry name" value="RND_pump_MFP"/>
</dbReference>
<evidence type="ECO:0000313" key="7">
    <source>
        <dbReference type="Proteomes" id="UP000185812"/>
    </source>
</evidence>
<gene>
    <name evidence="6" type="ORF">SAMN04488087_1695</name>
</gene>
<dbReference type="InterPro" id="IPR058625">
    <property type="entry name" value="MdtA-like_BSH"/>
</dbReference>
<evidence type="ECO:0000313" key="6">
    <source>
        <dbReference type="EMBL" id="SHK68277.1"/>
    </source>
</evidence>
<dbReference type="Gene3D" id="2.40.420.20">
    <property type="match status" value="1"/>
</dbReference>
<comment type="similarity">
    <text evidence="1">Belongs to the membrane fusion protein (MFP) (TC 8.A.1) family.</text>
</comment>
<feature type="domain" description="CusB-like beta-barrel" evidence="4">
    <location>
        <begin position="267"/>
        <end position="340"/>
    </location>
</feature>
<dbReference type="AlphaFoldDB" id="A0A1M6UGH1"/>
<feature type="transmembrane region" description="Helical" evidence="2">
    <location>
        <begin position="20"/>
        <end position="40"/>
    </location>
</feature>
<dbReference type="EMBL" id="FRAU01000005">
    <property type="protein sequence ID" value="SHK68277.1"/>
    <property type="molecule type" value="Genomic_DNA"/>
</dbReference>
<evidence type="ECO:0000256" key="1">
    <source>
        <dbReference type="ARBA" id="ARBA00009477"/>
    </source>
</evidence>
<evidence type="ECO:0000259" key="4">
    <source>
        <dbReference type="Pfam" id="PF25954"/>
    </source>
</evidence>
<dbReference type="Proteomes" id="UP000185812">
    <property type="component" value="Unassembled WGS sequence"/>
</dbReference>
<dbReference type="Pfam" id="PF25954">
    <property type="entry name" value="Beta-barrel_RND_2"/>
    <property type="match status" value="1"/>
</dbReference>
<keyword evidence="2" id="KW-0472">Membrane</keyword>
<keyword evidence="7" id="KW-1185">Reference proteome</keyword>
<feature type="domain" description="Multidrug resistance protein MdtA-like barrel-sandwich hybrid" evidence="3">
    <location>
        <begin position="88"/>
        <end position="256"/>
    </location>
</feature>
<dbReference type="STRING" id="633813.SAMN04488087_1695"/>
<reference evidence="7" key="1">
    <citation type="submission" date="2016-11" db="EMBL/GenBank/DDBJ databases">
        <authorList>
            <person name="Varghese N."/>
            <person name="Submissions S."/>
        </authorList>
    </citation>
    <scope>NUCLEOTIDE SEQUENCE [LARGE SCALE GENOMIC DNA]</scope>
    <source>
        <strain evidence="7">DSM 22212</strain>
    </source>
</reference>
<dbReference type="InterPro" id="IPR058649">
    <property type="entry name" value="CzcB_C"/>
</dbReference>